<dbReference type="Proteomes" id="UP000614350">
    <property type="component" value="Unassembled WGS sequence"/>
</dbReference>
<organism evidence="1 2">
    <name type="scientific">Vespula vulgaris</name>
    <name type="common">Yellow jacket</name>
    <name type="synonym">Wasp</name>
    <dbReference type="NCBI Taxonomy" id="7454"/>
    <lineage>
        <taxon>Eukaryota</taxon>
        <taxon>Metazoa</taxon>
        <taxon>Ecdysozoa</taxon>
        <taxon>Arthropoda</taxon>
        <taxon>Hexapoda</taxon>
        <taxon>Insecta</taxon>
        <taxon>Pterygota</taxon>
        <taxon>Neoptera</taxon>
        <taxon>Endopterygota</taxon>
        <taxon>Hymenoptera</taxon>
        <taxon>Apocrita</taxon>
        <taxon>Aculeata</taxon>
        <taxon>Vespoidea</taxon>
        <taxon>Vespidae</taxon>
        <taxon>Vespinae</taxon>
        <taxon>Vespula</taxon>
    </lineage>
</organism>
<gene>
    <name evidence="1" type="ORF">HZH66_008273</name>
</gene>
<name>A0A834JY59_VESVU</name>
<dbReference type="AlphaFoldDB" id="A0A834JY59"/>
<keyword evidence="2" id="KW-1185">Reference proteome</keyword>
<protein>
    <submittedName>
        <fullName evidence="1">Uncharacterized protein</fullName>
    </submittedName>
</protein>
<accession>A0A834JY59</accession>
<dbReference type="EMBL" id="JACSEA010000008">
    <property type="protein sequence ID" value="KAF7395099.1"/>
    <property type="molecule type" value="Genomic_DNA"/>
</dbReference>
<proteinExistence type="predicted"/>
<comment type="caution">
    <text evidence="1">The sequence shown here is derived from an EMBL/GenBank/DDBJ whole genome shotgun (WGS) entry which is preliminary data.</text>
</comment>
<evidence type="ECO:0000313" key="2">
    <source>
        <dbReference type="Proteomes" id="UP000614350"/>
    </source>
</evidence>
<sequence>MALIFSKETCKTKRLRGYNRTAEILRFLVWETLLGLRDTFRSDPKGRSSFASFTIRYQVQEVQASGRSELVAESSKGDYRYPNIQVLAHNEAKHGCPYNSFP</sequence>
<reference evidence="1" key="1">
    <citation type="journal article" date="2020" name="G3 (Bethesda)">
        <title>High-Quality Assemblies for Three Invasive Social Wasps from the &lt;i&gt;Vespula&lt;/i&gt; Genus.</title>
        <authorList>
            <person name="Harrop T.W.R."/>
            <person name="Guhlin J."/>
            <person name="McLaughlin G.M."/>
            <person name="Permina E."/>
            <person name="Stockwell P."/>
            <person name="Gilligan J."/>
            <person name="Le Lec M.F."/>
            <person name="Gruber M.A.M."/>
            <person name="Quinn O."/>
            <person name="Lovegrove M."/>
            <person name="Duncan E.J."/>
            <person name="Remnant E.J."/>
            <person name="Van Eeckhoven J."/>
            <person name="Graham B."/>
            <person name="Knapp R.A."/>
            <person name="Langford K.W."/>
            <person name="Kronenberg Z."/>
            <person name="Press M.O."/>
            <person name="Eacker S.M."/>
            <person name="Wilson-Rankin E.E."/>
            <person name="Purcell J."/>
            <person name="Lester P.J."/>
            <person name="Dearden P.K."/>
        </authorList>
    </citation>
    <scope>NUCLEOTIDE SEQUENCE</scope>
    <source>
        <strain evidence="1">Marl-1</strain>
    </source>
</reference>
<evidence type="ECO:0000313" key="1">
    <source>
        <dbReference type="EMBL" id="KAF7395099.1"/>
    </source>
</evidence>